<dbReference type="InterPro" id="IPR003607">
    <property type="entry name" value="HD/PDEase_dom"/>
</dbReference>
<dbReference type="PROSITE" id="PS51832">
    <property type="entry name" value="HD_GYP"/>
    <property type="match status" value="1"/>
</dbReference>
<accession>E7G8Z7</accession>
<sequence length="402" mass="46531">MCKGGDSVKLCFNHLLLAFSYALDCVEKDYFKTTSYHGKRVSYICLLLGEHFALNNQQLSDLVGCAILHDNGLTEYYKQGDNTQEAEFLKIHCEVGEENIDYIPFFEDVHNVILYHHEAVDGSGPFHKMIDEIPLYAQLIHIADWIDVNYNLQDMSEKEYQNILLELHKLRNKEFSDKVVDAYLAALTYDKIIINNDQLENYLRENIHNIYQDFTDSQMLAICQLFARIIDSKSPHTRTHSIGVASKASYMALYYEYDEEMMLKLFFAGAMHDVGKLVIDRDVLEKPAQLTDSEYTYMQTHAYYSYKILSDMQLGEIVHWASYHHEKLDGSGYPFGKKAEELDFIDRLMACCDIYQALTEDRPYKDAMSHEKSIEIMRSMAVGNKIDSQIVEDMNKVFGKTS</sequence>
<organism evidence="2 3">
    <name type="scientific">Coprobacillus cateniformis</name>
    <dbReference type="NCBI Taxonomy" id="100884"/>
    <lineage>
        <taxon>Bacteria</taxon>
        <taxon>Bacillati</taxon>
        <taxon>Bacillota</taxon>
        <taxon>Erysipelotrichia</taxon>
        <taxon>Erysipelotrichales</taxon>
        <taxon>Coprobacillaceae</taxon>
        <taxon>Coprobacillus</taxon>
    </lineage>
</organism>
<dbReference type="OrthoDB" id="9798833at2"/>
<dbReference type="InterPro" id="IPR037522">
    <property type="entry name" value="HD_GYP_dom"/>
</dbReference>
<evidence type="ECO:0000313" key="3">
    <source>
        <dbReference type="Proteomes" id="UP000003157"/>
    </source>
</evidence>
<dbReference type="PANTHER" id="PTHR43155:SF1">
    <property type="entry name" value="3'3'-CGAMP-SPECIFIC PHOSPHODIESTERASE 1"/>
    <property type="match status" value="1"/>
</dbReference>
<dbReference type="AlphaFoldDB" id="E7G8Z7"/>
<dbReference type="HOGENOM" id="CLU_040286_2_0_9"/>
<dbReference type="CDD" id="cd00077">
    <property type="entry name" value="HDc"/>
    <property type="match status" value="2"/>
</dbReference>
<dbReference type="EMBL" id="ADKX01000023">
    <property type="protein sequence ID" value="EFW05438.1"/>
    <property type="molecule type" value="Genomic_DNA"/>
</dbReference>
<dbReference type="Gene3D" id="1.10.3210.10">
    <property type="entry name" value="Hypothetical protein af1432"/>
    <property type="match status" value="2"/>
</dbReference>
<dbReference type="SUPFAM" id="SSF109604">
    <property type="entry name" value="HD-domain/PDEase-like"/>
    <property type="match status" value="2"/>
</dbReference>
<gene>
    <name evidence="2" type="ORF">HMPREF9488_01235</name>
</gene>
<dbReference type="Pfam" id="PF13487">
    <property type="entry name" value="HD_5"/>
    <property type="match status" value="2"/>
</dbReference>
<dbReference type="SMART" id="SM00471">
    <property type="entry name" value="HDc"/>
    <property type="match status" value="2"/>
</dbReference>
<dbReference type="STRING" id="100884.GCA_000269565_03076"/>
<evidence type="ECO:0000259" key="1">
    <source>
        <dbReference type="PROSITE" id="PS51832"/>
    </source>
</evidence>
<proteinExistence type="predicted"/>
<evidence type="ECO:0000313" key="2">
    <source>
        <dbReference type="EMBL" id="EFW05438.1"/>
    </source>
</evidence>
<dbReference type="Proteomes" id="UP000003157">
    <property type="component" value="Unassembled WGS sequence"/>
</dbReference>
<keyword evidence="3" id="KW-1185">Reference proteome</keyword>
<reference evidence="2 3" key="1">
    <citation type="submission" date="2010-12" db="EMBL/GenBank/DDBJ databases">
        <title>The Genome Sequence of Coprobacillus sp. strain 29_1.</title>
        <authorList>
            <consortium name="The Broad Institute Genome Sequencing Platform"/>
            <person name="Earl A."/>
            <person name="Ward D."/>
            <person name="Feldgarden M."/>
            <person name="Gevers D."/>
            <person name="Daigneault M."/>
            <person name="Sibley C.D."/>
            <person name="White A."/>
            <person name="Strauss J."/>
            <person name="Allen-Vercoe E."/>
            <person name="Young S.K."/>
            <person name="Zeng Q."/>
            <person name="Gargeya S."/>
            <person name="Fitzgerald M."/>
            <person name="Haas B."/>
            <person name="Abouelleil A."/>
            <person name="Alvarado L."/>
            <person name="Arachchi H.M."/>
            <person name="Berlin A."/>
            <person name="Brown A."/>
            <person name="Chapman S.B."/>
            <person name="Chen Z."/>
            <person name="Dunbar C."/>
            <person name="Freedman E."/>
            <person name="Gearin G."/>
            <person name="Gellesch M."/>
            <person name="Goldberg J."/>
            <person name="Griggs A."/>
            <person name="Gujja S."/>
            <person name="Heilman E."/>
            <person name="Heiman D."/>
            <person name="Howarth C."/>
            <person name="Larson L."/>
            <person name="Lui A."/>
            <person name="MacDonald P.J.P."/>
            <person name="Mehta T."/>
            <person name="Montmayeur A."/>
            <person name="Murphy C."/>
            <person name="Neiman D."/>
            <person name="Pearson M."/>
            <person name="Priest M."/>
            <person name="Roberts A."/>
            <person name="Saif S."/>
            <person name="Shea T."/>
            <person name="Shenoy N."/>
            <person name="Sisk P."/>
            <person name="Stolte C."/>
            <person name="Sykes S."/>
            <person name="White J."/>
            <person name="Yandava C."/>
            <person name="Nusbaum C."/>
            <person name="Birren B."/>
        </authorList>
    </citation>
    <scope>NUCLEOTIDE SEQUENCE [LARGE SCALE GENOMIC DNA]</scope>
    <source>
        <strain evidence="2 3">29_1</strain>
    </source>
</reference>
<name>E7G8Z7_9FIRM</name>
<protein>
    <recommendedName>
        <fullName evidence="1">HD-GYP domain-containing protein</fullName>
    </recommendedName>
</protein>
<dbReference type="eggNOG" id="COG2206">
    <property type="taxonomic scope" value="Bacteria"/>
</dbReference>
<feature type="domain" description="HD-GYP" evidence="1">
    <location>
        <begin position="215"/>
        <end position="402"/>
    </location>
</feature>
<comment type="caution">
    <text evidence="2">The sequence shown here is derived from an EMBL/GenBank/DDBJ whole genome shotgun (WGS) entry which is preliminary data.</text>
</comment>
<dbReference type="PANTHER" id="PTHR43155">
    <property type="entry name" value="CYCLIC DI-GMP PHOSPHODIESTERASE PA4108-RELATED"/>
    <property type="match status" value="1"/>
</dbReference>